<dbReference type="EMBL" id="FNJK01000001">
    <property type="protein sequence ID" value="SDO46062.1"/>
    <property type="molecule type" value="Genomic_DNA"/>
</dbReference>
<protein>
    <recommendedName>
        <fullName evidence="4">PepSY domain-containing protein</fullName>
    </recommendedName>
</protein>
<feature type="chain" id="PRO_5010212560" description="PepSY domain-containing protein" evidence="1">
    <location>
        <begin position="27"/>
        <end position="100"/>
    </location>
</feature>
<dbReference type="RefSeq" id="WP_074481416.1">
    <property type="nucleotide sequence ID" value="NZ_FNJK01000001.1"/>
</dbReference>
<dbReference type="OrthoDB" id="2235222at2"/>
<feature type="signal peptide" evidence="1">
    <location>
        <begin position="1"/>
        <end position="26"/>
    </location>
</feature>
<evidence type="ECO:0000313" key="3">
    <source>
        <dbReference type="Proteomes" id="UP000183816"/>
    </source>
</evidence>
<accession>A0A1H0JRD0</accession>
<name>A0A1H0JRD0_STREI</name>
<dbReference type="Gene3D" id="3.10.450.40">
    <property type="match status" value="1"/>
</dbReference>
<reference evidence="2 3" key="1">
    <citation type="submission" date="2016-10" db="EMBL/GenBank/DDBJ databases">
        <authorList>
            <person name="de Groot N.N."/>
        </authorList>
    </citation>
    <scope>NUCLEOTIDE SEQUENCE [LARGE SCALE GENOMIC DNA]</scope>
    <source>
        <strain evidence="2 3">Sb04</strain>
    </source>
</reference>
<gene>
    <name evidence="2" type="ORF">SAMN05216347_101111</name>
</gene>
<dbReference type="Proteomes" id="UP000183816">
    <property type="component" value="Unassembled WGS sequence"/>
</dbReference>
<evidence type="ECO:0000313" key="2">
    <source>
        <dbReference type="EMBL" id="SDO46062.1"/>
    </source>
</evidence>
<keyword evidence="1" id="KW-0732">Signal</keyword>
<evidence type="ECO:0000256" key="1">
    <source>
        <dbReference type="SAM" id="SignalP"/>
    </source>
</evidence>
<proteinExistence type="predicted"/>
<evidence type="ECO:0008006" key="4">
    <source>
        <dbReference type="Google" id="ProtNLM"/>
    </source>
</evidence>
<sequence>MKRFKKYRLALILLGLSVLLCLGAYAYNQVGYHLTINDVSQIAYRNAGVTSKNVQLQKFSKKRLGLVATYEVKLETKTRKYSYVINATSGSIIERHYKKK</sequence>
<dbReference type="AlphaFoldDB" id="A0A1H0JRD0"/>
<organism evidence="2 3">
    <name type="scientific">Streptococcus equinus</name>
    <name type="common">Streptococcus bovis</name>
    <dbReference type="NCBI Taxonomy" id="1335"/>
    <lineage>
        <taxon>Bacteria</taxon>
        <taxon>Bacillati</taxon>
        <taxon>Bacillota</taxon>
        <taxon>Bacilli</taxon>
        <taxon>Lactobacillales</taxon>
        <taxon>Streptococcaceae</taxon>
        <taxon>Streptococcus</taxon>
    </lineage>
</organism>